<organism evidence="2 3">
    <name type="scientific">Desulfosporosinus youngiae DSM 17734</name>
    <dbReference type="NCBI Taxonomy" id="768710"/>
    <lineage>
        <taxon>Bacteria</taxon>
        <taxon>Bacillati</taxon>
        <taxon>Bacillota</taxon>
        <taxon>Clostridia</taxon>
        <taxon>Eubacteriales</taxon>
        <taxon>Desulfitobacteriaceae</taxon>
        <taxon>Desulfosporosinus</taxon>
    </lineage>
</organism>
<evidence type="ECO:0000259" key="1">
    <source>
        <dbReference type="Pfam" id="PF12770"/>
    </source>
</evidence>
<dbReference type="STRING" id="768710.DesyoDRAFT_4870"/>
<accession>H5XZA7</accession>
<dbReference type="Pfam" id="PF12770">
    <property type="entry name" value="CHAT"/>
    <property type="match status" value="1"/>
</dbReference>
<evidence type="ECO:0000313" key="2">
    <source>
        <dbReference type="EMBL" id="EHQ91813.1"/>
    </source>
</evidence>
<gene>
    <name evidence="2" type="ORF">DesyoDRAFT_4870</name>
</gene>
<keyword evidence="3" id="KW-1185">Reference proteome</keyword>
<feature type="domain" description="CHAT" evidence="1">
    <location>
        <begin position="814"/>
        <end position="983"/>
    </location>
</feature>
<dbReference type="HOGENOM" id="CLU_302430_0_0_9"/>
<protein>
    <recommendedName>
        <fullName evidence="1">CHAT domain-containing protein</fullName>
    </recommendedName>
</protein>
<proteinExistence type="predicted"/>
<dbReference type="EMBL" id="CM001441">
    <property type="protein sequence ID" value="EHQ91813.1"/>
    <property type="molecule type" value="Genomic_DNA"/>
</dbReference>
<dbReference type="InterPro" id="IPR024983">
    <property type="entry name" value="CHAT_dom"/>
</dbReference>
<reference evidence="2 3" key="1">
    <citation type="submission" date="2011-11" db="EMBL/GenBank/DDBJ databases">
        <title>The Noncontiguous Finished genome of Desulfosporosinus youngiae DSM 17734.</title>
        <authorList>
            <consortium name="US DOE Joint Genome Institute (JGI-PGF)"/>
            <person name="Lucas S."/>
            <person name="Han J."/>
            <person name="Lapidus A."/>
            <person name="Cheng J.-F."/>
            <person name="Goodwin L."/>
            <person name="Pitluck S."/>
            <person name="Peters L."/>
            <person name="Ovchinnikova G."/>
            <person name="Lu M."/>
            <person name="Land M.L."/>
            <person name="Hauser L."/>
            <person name="Pester M."/>
            <person name="Spring S."/>
            <person name="Ollivier B."/>
            <person name="Rattei T."/>
            <person name="Klenk H.-P."/>
            <person name="Wagner M."/>
            <person name="Loy A."/>
            <person name="Woyke T.J."/>
        </authorList>
    </citation>
    <scope>NUCLEOTIDE SEQUENCE [LARGE SCALE GENOMIC DNA]</scope>
    <source>
        <strain evidence="2 3">DSM 17734</strain>
    </source>
</reference>
<dbReference type="Proteomes" id="UP000005104">
    <property type="component" value="Chromosome"/>
</dbReference>
<name>H5XZA7_9FIRM</name>
<dbReference type="RefSeq" id="WP_007786906.1">
    <property type="nucleotide sequence ID" value="NZ_CM001441.1"/>
</dbReference>
<dbReference type="AlphaFoldDB" id="H5XZA7"/>
<evidence type="ECO:0000313" key="3">
    <source>
        <dbReference type="Proteomes" id="UP000005104"/>
    </source>
</evidence>
<dbReference type="eggNOG" id="COG4995">
    <property type="taxonomic scope" value="Bacteria"/>
</dbReference>
<dbReference type="OrthoDB" id="9771112at2"/>
<sequence length="986" mass="111321">MAGNHFLAFSGPYRPENKLTLAAYVVSGPFLDFKGTLCFVVLNDDLQRMRIERNYQSLFDLVMNYVSQTYQSWFGIPLYVCNLQPGENGNAQLEIHPSSIDEDKAEIIAALVLEDTVIESSEIVNRQDYRITEFGNVTETDFFEYTLKNSGQALSTSVLAKSPSDLGLMVQLIDKLETFSAERYGEEVILYIEQQSPLEAFRSFVRYAQLFDQDENPDVVAAINLGLEITRFLVGKMFYDYADWAGAWATSLACLHRESELALVGYRWLGIVNEAMGRIEASQAAYEKGRLLFNDVSDLRKKARFLMSCGISLIALSSHLDFEDLDEEAREGIEEQILTPAQNYFTEALKLFDQLPDYNTGFARCAIHFDLARLDDLRGDHLQCLKKLEDFANEDYDLNESPKLMISAVIYSLTALRNLSFKDPQWRIQYLLSLNEAAEILPNIFSALPDKACLLSVIMGDALLTLDNPQDAIAYFSAAYERQQLLLQNVVLASGPGSPWGGIAALDIAGKLQHTLIVQHDSSENDALIWRALDTGEGQKGRFFRRDLFFYSQAADQKLSSYLKSKYRFLRKSLSKHNIDPRLLMADYHGFLKWDVDADSRSVLENYDYSFTRPLDSQRIQSILSQQSYRTAAVMFYAAGGETFVYILKAPFKTPVIVRLNISGSDLRKVSESLHTGINGNEYTYSKQVIYNEPEKHKLFFAPFLAMADILKPLIGYLDDVDLVYISPHGTWHSLPIHVLLLPLFWQEGRVPGLVYIPSIHLLEILKHRHLNNRQLYKYYGLATVHAAGESEKSYLKAHQNLLTLLQGTEAIIRDAFGIQATSDKVMEDLNQVSLYHVLAHGCFLEGRQAMDSGLLLAEPSGLPDKETSSRTTGTMLMLNGTSASHVSLQACSLGKRLADQGNEFWGFCRAVISAGANSVAAPLWDADLFSSTRFFELFYHNWLIDHQPKWQAWANAQHQLASGSESPLWSHFIHWAAFQLIGLGY</sequence>